<feature type="transmembrane region" description="Helical" evidence="10">
    <location>
        <begin position="254"/>
        <end position="277"/>
    </location>
</feature>
<dbReference type="AlphaFoldDB" id="A0A026WNC9"/>
<organism evidence="11 13">
    <name type="scientific">Ooceraea biroi</name>
    <name type="common">Clonal raider ant</name>
    <name type="synonym">Cerapachys biroi</name>
    <dbReference type="NCBI Taxonomy" id="2015173"/>
    <lineage>
        <taxon>Eukaryota</taxon>
        <taxon>Metazoa</taxon>
        <taxon>Ecdysozoa</taxon>
        <taxon>Arthropoda</taxon>
        <taxon>Hexapoda</taxon>
        <taxon>Insecta</taxon>
        <taxon>Pterygota</taxon>
        <taxon>Neoptera</taxon>
        <taxon>Endopterygota</taxon>
        <taxon>Hymenoptera</taxon>
        <taxon>Apocrita</taxon>
        <taxon>Aculeata</taxon>
        <taxon>Formicoidea</taxon>
        <taxon>Formicidae</taxon>
        <taxon>Dorylinae</taxon>
        <taxon>Ooceraea</taxon>
    </lineage>
</organism>
<comment type="similarity">
    <text evidence="10">Belongs to the insect chemoreceptor superfamily. Heteromeric odorant receptor channel (TC 1.A.69) family.</text>
</comment>
<keyword evidence="13" id="KW-1185">Reference proteome</keyword>
<keyword evidence="3 10" id="KW-0716">Sensory transduction</keyword>
<evidence type="ECO:0000256" key="4">
    <source>
        <dbReference type="ARBA" id="ARBA00022692"/>
    </source>
</evidence>
<feature type="transmembrane region" description="Helical" evidence="10">
    <location>
        <begin position="32"/>
        <end position="49"/>
    </location>
</feature>
<feature type="transmembrane region" description="Helical" evidence="10">
    <location>
        <begin position="61"/>
        <end position="83"/>
    </location>
</feature>
<dbReference type="GO" id="GO:0007165">
    <property type="term" value="P:signal transduction"/>
    <property type="evidence" value="ECO:0007669"/>
    <property type="project" value="UniProtKB-KW"/>
</dbReference>
<evidence type="ECO:0000313" key="12">
    <source>
        <dbReference type="EMBL" id="RLU24766.1"/>
    </source>
</evidence>
<keyword evidence="9 10" id="KW-0807">Transducer</keyword>
<evidence type="ECO:0000256" key="5">
    <source>
        <dbReference type="ARBA" id="ARBA00022725"/>
    </source>
</evidence>
<keyword evidence="2" id="KW-1003">Cell membrane</keyword>
<reference evidence="12" key="3">
    <citation type="submission" date="2018-07" db="EMBL/GenBank/DDBJ databases">
        <authorList>
            <person name="Mckenzie S.K."/>
            <person name="Kronauer D.J.C."/>
        </authorList>
    </citation>
    <scope>NUCLEOTIDE SEQUENCE</scope>
    <source>
        <strain evidence="12">Clonal line C1</strain>
    </source>
</reference>
<dbReference type="Proteomes" id="UP000053097">
    <property type="component" value="Unassembled WGS sequence"/>
</dbReference>
<protein>
    <recommendedName>
        <fullName evidence="10">Odorant receptor</fullName>
    </recommendedName>
</protein>
<keyword evidence="8 10" id="KW-0675">Receptor</keyword>
<evidence type="ECO:0000313" key="11">
    <source>
        <dbReference type="EMBL" id="EZA57540.1"/>
    </source>
</evidence>
<dbReference type="GO" id="GO:0004984">
    <property type="term" value="F:olfactory receptor activity"/>
    <property type="evidence" value="ECO:0007669"/>
    <property type="project" value="InterPro"/>
</dbReference>
<evidence type="ECO:0000313" key="13">
    <source>
        <dbReference type="Proteomes" id="UP000053097"/>
    </source>
</evidence>
<feature type="transmembrane region" description="Helical" evidence="10">
    <location>
        <begin position="122"/>
        <end position="142"/>
    </location>
</feature>
<evidence type="ECO:0000256" key="9">
    <source>
        <dbReference type="ARBA" id="ARBA00023224"/>
    </source>
</evidence>
<keyword evidence="5 10" id="KW-0552">Olfaction</keyword>
<reference evidence="12" key="2">
    <citation type="journal article" date="2018" name="Genome Res.">
        <title>The genomic architecture and molecular evolution of ant odorant receptors.</title>
        <authorList>
            <person name="McKenzie S.K."/>
            <person name="Kronauer D.J.C."/>
        </authorList>
    </citation>
    <scope>NUCLEOTIDE SEQUENCE [LARGE SCALE GENOMIC DNA]</scope>
    <source>
        <strain evidence="12">Clonal line C1</strain>
    </source>
</reference>
<dbReference type="PANTHER" id="PTHR21137">
    <property type="entry name" value="ODORANT RECEPTOR"/>
    <property type="match status" value="1"/>
</dbReference>
<sequence>MKLENTISQVTRVWLEIFGMWPNSSCIFLRRIFWVVALIFEQVGQYQYIIMHLYSTEISELMNHLSAAMSFTLFCIKLVVFWYKQRTFKRLLVMMAIDWEKCFNEEVHIFATTNNVKLSQRFANMTVVLFSIAVILYSSNILHTGTDKTSNASITQPLILEMELPFHYNRRFVYELVIIAQFFHLWLCSCAIGLLNALLINLILHVSGQIDILREWVMKIFSKEKGRGASLFMIKKAIRKHQKIITFSEHIEDLYSNIAMALFVSDTLIICCLGFIMVTSIGTSDAARIIIRTVLFYFVINMEAFIFCFAGEYLSAKSQSIGDAAYDTCWYDSYSTANRIIPFLIMRSQNQLTITIGKVTNLSLERFTNIIRVSASYVSVLLAMY</sequence>
<evidence type="ECO:0000256" key="8">
    <source>
        <dbReference type="ARBA" id="ARBA00023170"/>
    </source>
</evidence>
<dbReference type="GO" id="GO:0005549">
    <property type="term" value="F:odorant binding"/>
    <property type="evidence" value="ECO:0007669"/>
    <property type="project" value="InterPro"/>
</dbReference>
<proteinExistence type="inferred from homology"/>
<dbReference type="OrthoDB" id="6765072at2759"/>
<evidence type="ECO:0000256" key="6">
    <source>
        <dbReference type="ARBA" id="ARBA00022989"/>
    </source>
</evidence>
<comment type="subcellular location">
    <subcellularLocation>
        <location evidence="1 10">Cell membrane</location>
        <topology evidence="1 10">Multi-pass membrane protein</topology>
    </subcellularLocation>
</comment>
<accession>A0A026WNC9</accession>
<keyword evidence="4 10" id="KW-0812">Transmembrane</keyword>
<keyword evidence="6 10" id="KW-1133">Transmembrane helix</keyword>
<feature type="transmembrane region" description="Helical" evidence="10">
    <location>
        <begin position="172"/>
        <end position="204"/>
    </location>
</feature>
<reference evidence="11 13" key="1">
    <citation type="journal article" date="2014" name="Curr. Biol.">
        <title>The genome of the clonal raider ant Cerapachys biroi.</title>
        <authorList>
            <person name="Oxley P.R."/>
            <person name="Ji L."/>
            <person name="Fetter-Pruneda I."/>
            <person name="McKenzie S.K."/>
            <person name="Li C."/>
            <person name="Hu H."/>
            <person name="Zhang G."/>
            <person name="Kronauer D.J."/>
        </authorList>
    </citation>
    <scope>NUCLEOTIDE SEQUENCE [LARGE SCALE GENOMIC DNA]</scope>
</reference>
<dbReference type="InterPro" id="IPR004117">
    <property type="entry name" value="7tm6_olfct_rcpt"/>
</dbReference>
<dbReference type="Proteomes" id="UP000279307">
    <property type="component" value="Chromosome 3"/>
</dbReference>
<evidence type="ECO:0000256" key="3">
    <source>
        <dbReference type="ARBA" id="ARBA00022606"/>
    </source>
</evidence>
<dbReference type="EMBL" id="QOIP01000003">
    <property type="protein sequence ID" value="RLU24766.1"/>
    <property type="molecule type" value="Genomic_DNA"/>
</dbReference>
<gene>
    <name evidence="12" type="ORF">DMN91_002856</name>
    <name evidence="11" type="ORF">X777_02075</name>
</gene>
<dbReference type="Pfam" id="PF02949">
    <property type="entry name" value="7tm_6"/>
    <property type="match status" value="1"/>
</dbReference>
<evidence type="ECO:0000256" key="2">
    <source>
        <dbReference type="ARBA" id="ARBA00022475"/>
    </source>
</evidence>
<feature type="transmembrane region" description="Helical" evidence="10">
    <location>
        <begin position="289"/>
        <end position="310"/>
    </location>
</feature>
<dbReference type="OMA" id="FAINMEA"/>
<dbReference type="EMBL" id="KK107144">
    <property type="protein sequence ID" value="EZA57540.1"/>
    <property type="molecule type" value="Genomic_DNA"/>
</dbReference>
<evidence type="ECO:0000256" key="1">
    <source>
        <dbReference type="ARBA" id="ARBA00004651"/>
    </source>
</evidence>
<dbReference type="PANTHER" id="PTHR21137:SF35">
    <property type="entry name" value="ODORANT RECEPTOR 19A-RELATED"/>
    <property type="match status" value="1"/>
</dbReference>
<evidence type="ECO:0000256" key="10">
    <source>
        <dbReference type="RuleBase" id="RU351113"/>
    </source>
</evidence>
<keyword evidence="7 10" id="KW-0472">Membrane</keyword>
<name>A0A026WNC9_OOCBI</name>
<dbReference type="GO" id="GO:0005886">
    <property type="term" value="C:plasma membrane"/>
    <property type="evidence" value="ECO:0007669"/>
    <property type="project" value="UniProtKB-SubCell"/>
</dbReference>
<evidence type="ECO:0000256" key="7">
    <source>
        <dbReference type="ARBA" id="ARBA00023136"/>
    </source>
</evidence>
<comment type="caution">
    <text evidence="10">Lacks conserved residue(s) required for the propagation of feature annotation.</text>
</comment>